<feature type="transmembrane region" description="Helical" evidence="1">
    <location>
        <begin position="68"/>
        <end position="86"/>
    </location>
</feature>
<evidence type="ECO:0000313" key="2">
    <source>
        <dbReference type="EMBL" id="WVX78822.1"/>
    </source>
</evidence>
<protein>
    <submittedName>
        <fullName evidence="2">Uncharacterized protein</fullName>
    </submittedName>
</protein>
<evidence type="ECO:0000256" key="1">
    <source>
        <dbReference type="SAM" id="Phobius"/>
    </source>
</evidence>
<dbReference type="RefSeq" id="WP_338447757.1">
    <property type="nucleotide sequence ID" value="NZ_CP137640.1"/>
</dbReference>
<keyword evidence="1" id="KW-1133">Transmembrane helix</keyword>
<feature type="transmembrane region" description="Helical" evidence="1">
    <location>
        <begin position="106"/>
        <end position="124"/>
    </location>
</feature>
<accession>A0ABZ2C6Z3</accession>
<sequence length="135" mass="15770">MGKTSFFRFLPVASLVNLFLSTTSIIANKKKWWINKNPISPGAVDFTYFLGPYFVGTLWIFKLTYGKFFKYLLTNLVLDSINAYPYFFISQKVGLFKFKKWNNTNWALMSVVWAILIYGTQYLVEQSIKQKNSDN</sequence>
<dbReference type="EMBL" id="CP137640">
    <property type="protein sequence ID" value="WVX78822.1"/>
    <property type="molecule type" value="Genomic_DNA"/>
</dbReference>
<proteinExistence type="predicted"/>
<organism evidence="2 3">
    <name type="scientific">Niallia oryzisoli</name>
    <dbReference type="NCBI Taxonomy" id="1737571"/>
    <lineage>
        <taxon>Bacteria</taxon>
        <taxon>Bacillati</taxon>
        <taxon>Bacillota</taxon>
        <taxon>Bacilli</taxon>
        <taxon>Bacillales</taxon>
        <taxon>Bacillaceae</taxon>
        <taxon>Niallia</taxon>
    </lineage>
</organism>
<keyword evidence="1" id="KW-0812">Transmembrane</keyword>
<keyword evidence="1" id="KW-0472">Membrane</keyword>
<evidence type="ECO:0000313" key="3">
    <source>
        <dbReference type="Proteomes" id="UP001357223"/>
    </source>
</evidence>
<gene>
    <name evidence="2" type="ORF">R4Z09_16035</name>
</gene>
<keyword evidence="3" id="KW-1185">Reference proteome</keyword>
<feature type="transmembrane region" description="Helical" evidence="1">
    <location>
        <begin position="43"/>
        <end position="61"/>
    </location>
</feature>
<dbReference type="Proteomes" id="UP001357223">
    <property type="component" value="Chromosome"/>
</dbReference>
<name>A0ABZ2C6Z3_9BACI</name>
<reference evidence="2 3" key="1">
    <citation type="submission" date="2023-10" db="EMBL/GenBank/DDBJ databases">
        <title>Niallia locisalis sp.nov. isolated from a salt pond sample.</title>
        <authorList>
            <person name="Li X.-J."/>
            <person name="Dong L."/>
        </authorList>
    </citation>
    <scope>NUCLEOTIDE SEQUENCE [LARGE SCALE GENOMIC DNA]</scope>
    <source>
        <strain evidence="2 3">DSM 29761</strain>
    </source>
</reference>